<comment type="caution">
    <text evidence="1">The sequence shown here is derived from an EMBL/GenBank/DDBJ whole genome shotgun (WGS) entry which is preliminary data.</text>
</comment>
<dbReference type="OrthoDB" id="3437411at2759"/>
<sequence length="508" mass="57365">MSPPIITSWSSPPLSPLVKLCKGRDQIEATYPLLAFYAVNPASASHLTELALDPDGWPKFISCFMGDPNAPLDEPVKPVDETAHGLLEDRVRKLGLSDKATQVMLRTLAWKKAHLLGQKPDSPKGFAKHNNLYAEVASILLISYARNINHLYVGGGISWRPLLEEYLKKSNYGLIPAEHRAFQSLETVEVLDLSWHDDERNYFRLEYLAHLHYFHRLPKFRNYVVDGTAEYQIDLQVFPPKSSSPSFKRIQARHTDISGGVLGTLLRTPKGLEEVVVSMGGLWSGDGGSPLVQLKTLGKCLLDQKDTLRVIDLDLEHGIYAREPEEEDEMVDQDVDEDYDVEGVSMRSVREDEYFRIAESFATGPLFSNELPDTRKYGYTIGSFHDFDQLTHLSINVQAIVGPSKSASTPPYTKTLTEQPPFRMIDALPVNLEHFCLYGYRKGDNLDVDAHVNEFMEKKAERLPRLKEVGGIDEEVVGEGAKYGIDADEDDLWRGNMDKLERLKSWEE</sequence>
<evidence type="ECO:0000313" key="1">
    <source>
        <dbReference type="EMBL" id="KAF9881418.1"/>
    </source>
</evidence>
<evidence type="ECO:0000313" key="2">
    <source>
        <dbReference type="Proteomes" id="UP000781932"/>
    </source>
</evidence>
<reference evidence="1" key="2">
    <citation type="submission" date="2020-11" db="EMBL/GenBank/DDBJ databases">
        <title>Whole genome sequencing of Colletotrichum sp.</title>
        <authorList>
            <person name="Li H."/>
        </authorList>
    </citation>
    <scope>NUCLEOTIDE SEQUENCE</scope>
    <source>
        <strain evidence="1">CkLH20</strain>
    </source>
</reference>
<dbReference type="AlphaFoldDB" id="A0A9P6IEL6"/>
<keyword evidence="2" id="KW-1185">Reference proteome</keyword>
<dbReference type="Proteomes" id="UP000781932">
    <property type="component" value="Unassembled WGS sequence"/>
</dbReference>
<organism evidence="1 2">
    <name type="scientific">Colletotrichum karsti</name>
    <dbReference type="NCBI Taxonomy" id="1095194"/>
    <lineage>
        <taxon>Eukaryota</taxon>
        <taxon>Fungi</taxon>
        <taxon>Dikarya</taxon>
        <taxon>Ascomycota</taxon>
        <taxon>Pezizomycotina</taxon>
        <taxon>Sordariomycetes</taxon>
        <taxon>Hypocreomycetidae</taxon>
        <taxon>Glomerellales</taxon>
        <taxon>Glomerellaceae</taxon>
        <taxon>Colletotrichum</taxon>
        <taxon>Colletotrichum boninense species complex</taxon>
    </lineage>
</organism>
<dbReference type="RefSeq" id="XP_038750879.1">
    <property type="nucleotide sequence ID" value="XM_038883284.1"/>
</dbReference>
<accession>A0A9P6IEL6</accession>
<reference evidence="1" key="1">
    <citation type="submission" date="2020-03" db="EMBL/GenBank/DDBJ databases">
        <authorList>
            <person name="He L."/>
        </authorList>
    </citation>
    <scope>NUCLEOTIDE SEQUENCE</scope>
    <source>
        <strain evidence="1">CkLH20</strain>
    </source>
</reference>
<dbReference type="GeneID" id="62156358"/>
<protein>
    <submittedName>
        <fullName evidence="1">Uncharacterized protein</fullName>
    </submittedName>
</protein>
<dbReference type="EMBL" id="JAATWM020000002">
    <property type="protein sequence ID" value="KAF9881418.1"/>
    <property type="molecule type" value="Genomic_DNA"/>
</dbReference>
<proteinExistence type="predicted"/>
<name>A0A9P6IEL6_9PEZI</name>
<gene>
    <name evidence="1" type="ORF">CkaCkLH20_00564</name>
</gene>